<evidence type="ECO:0000259" key="2">
    <source>
        <dbReference type="PROSITE" id="PS50887"/>
    </source>
</evidence>
<dbReference type="CDD" id="cd01949">
    <property type="entry name" value="GGDEF"/>
    <property type="match status" value="1"/>
</dbReference>
<organism evidence="3 4">
    <name type="scientific">endosymbiont of Lamellibrachia luymesi</name>
    <dbReference type="NCBI Taxonomy" id="2200907"/>
    <lineage>
        <taxon>Bacteria</taxon>
        <taxon>Pseudomonadati</taxon>
        <taxon>Pseudomonadota</taxon>
        <taxon>Gammaproteobacteria</taxon>
        <taxon>sulfur-oxidizing symbionts</taxon>
    </lineage>
</organism>
<dbReference type="EMBL" id="QFXD01000125">
    <property type="protein sequence ID" value="RDH91322.1"/>
    <property type="molecule type" value="Genomic_DNA"/>
</dbReference>
<dbReference type="Pfam" id="PF13185">
    <property type="entry name" value="GAF_2"/>
    <property type="match status" value="1"/>
</dbReference>
<dbReference type="PROSITE" id="PS50887">
    <property type="entry name" value="GGDEF"/>
    <property type="match status" value="1"/>
</dbReference>
<reference evidence="3 4" key="1">
    <citation type="journal article" date="2018" name="ISME J.">
        <title>Endosymbiont genomes yield clues of tubeworm success.</title>
        <authorList>
            <person name="Li Y."/>
            <person name="Liles M.R."/>
            <person name="Halanych K.M."/>
        </authorList>
    </citation>
    <scope>NUCLEOTIDE SEQUENCE [LARGE SCALE GENOMIC DNA]</scope>
    <source>
        <strain evidence="3">A1422</strain>
    </source>
</reference>
<evidence type="ECO:0000313" key="3">
    <source>
        <dbReference type="EMBL" id="RDH91322.1"/>
    </source>
</evidence>
<dbReference type="InterPro" id="IPR003018">
    <property type="entry name" value="GAF"/>
</dbReference>
<gene>
    <name evidence="3" type="ORF">DIZ79_06465</name>
</gene>
<dbReference type="SUPFAM" id="SSF55073">
    <property type="entry name" value="Nucleotide cyclase"/>
    <property type="match status" value="1"/>
</dbReference>
<dbReference type="PANTHER" id="PTHR46663">
    <property type="entry name" value="DIGUANYLATE CYCLASE DGCT-RELATED"/>
    <property type="match status" value="1"/>
</dbReference>
<dbReference type="InterPro" id="IPR029787">
    <property type="entry name" value="Nucleotide_cyclase"/>
</dbReference>
<dbReference type="InterPro" id="IPR043128">
    <property type="entry name" value="Rev_trsase/Diguanyl_cyclase"/>
</dbReference>
<dbReference type="SMART" id="SM00065">
    <property type="entry name" value="GAF"/>
    <property type="match status" value="1"/>
</dbReference>
<dbReference type="Gene3D" id="3.30.450.40">
    <property type="match status" value="1"/>
</dbReference>
<sequence>MQESIRQELHGLRVEVTRLRDVELKNQEILVDLKQHADVQTAVNNILQISLLPVTLKEQLDRILDLLIEIPWLTLEKKGCIFTVDEGYDRLTMVASSGLSTSLLTMCDKVGFGRCLCGRVAQRKAMIFKDCLDHEHENHPVGIMPYGHYVLPIMVGDRMLGILNLYVEHGSKIDPLVVRFLKAATDTIAGIIEKERLYRLTYEDALTGLPNRRHLMNSLEHALMLAKRTGNKVAVMFLDLDHFKSVNDTYGHAVGDRLLVFVAQRIRGCLREMDTLVRTGGDEFVILLEVINNDLDLFALGDRIADEIRTPFPVNGDKIEIGVSIGVSIYPSHGESVEDLLKRADSAMYVAKHNDVDFHLFQ</sequence>
<dbReference type="FunFam" id="3.30.70.270:FF:000001">
    <property type="entry name" value="Diguanylate cyclase domain protein"/>
    <property type="match status" value="1"/>
</dbReference>
<comment type="cofactor">
    <cofactor evidence="1">
        <name>Mg(2+)</name>
        <dbReference type="ChEBI" id="CHEBI:18420"/>
    </cofactor>
</comment>
<comment type="caution">
    <text evidence="3">The sequence shown here is derived from an EMBL/GenBank/DDBJ whole genome shotgun (WGS) entry which is preliminary data.</text>
</comment>
<accession>A0A370DZV7</accession>
<dbReference type="GO" id="GO:0003824">
    <property type="term" value="F:catalytic activity"/>
    <property type="evidence" value="ECO:0007669"/>
    <property type="project" value="UniProtKB-ARBA"/>
</dbReference>
<dbReference type="InterPro" id="IPR000160">
    <property type="entry name" value="GGDEF_dom"/>
</dbReference>
<dbReference type="Proteomes" id="UP000255508">
    <property type="component" value="Unassembled WGS sequence"/>
</dbReference>
<name>A0A370DZV7_9GAMM</name>
<evidence type="ECO:0000313" key="4">
    <source>
        <dbReference type="Proteomes" id="UP000255508"/>
    </source>
</evidence>
<protein>
    <recommendedName>
        <fullName evidence="2">GGDEF domain-containing protein</fullName>
    </recommendedName>
</protein>
<dbReference type="SMART" id="SM00267">
    <property type="entry name" value="GGDEF"/>
    <property type="match status" value="1"/>
</dbReference>
<dbReference type="SUPFAM" id="SSF55781">
    <property type="entry name" value="GAF domain-like"/>
    <property type="match status" value="1"/>
</dbReference>
<dbReference type="Gene3D" id="3.30.70.270">
    <property type="match status" value="1"/>
</dbReference>
<dbReference type="Pfam" id="PF00990">
    <property type="entry name" value="GGDEF"/>
    <property type="match status" value="1"/>
</dbReference>
<dbReference type="AlphaFoldDB" id="A0A370DZV7"/>
<evidence type="ECO:0000256" key="1">
    <source>
        <dbReference type="ARBA" id="ARBA00001946"/>
    </source>
</evidence>
<proteinExistence type="predicted"/>
<dbReference type="NCBIfam" id="TIGR00254">
    <property type="entry name" value="GGDEF"/>
    <property type="match status" value="1"/>
</dbReference>
<dbReference type="InterPro" id="IPR052163">
    <property type="entry name" value="DGC-Regulatory_Protein"/>
</dbReference>
<dbReference type="PANTHER" id="PTHR46663:SF2">
    <property type="entry name" value="GGDEF DOMAIN-CONTAINING PROTEIN"/>
    <property type="match status" value="1"/>
</dbReference>
<feature type="domain" description="GGDEF" evidence="2">
    <location>
        <begin position="231"/>
        <end position="362"/>
    </location>
</feature>
<dbReference type="InterPro" id="IPR029016">
    <property type="entry name" value="GAF-like_dom_sf"/>
</dbReference>